<dbReference type="Proteomes" id="UP001235840">
    <property type="component" value="Unassembled WGS sequence"/>
</dbReference>
<gene>
    <name evidence="1" type="ORF">J2S11_003611</name>
</gene>
<evidence type="ECO:0008006" key="3">
    <source>
        <dbReference type="Google" id="ProtNLM"/>
    </source>
</evidence>
<dbReference type="Pfam" id="PF13552">
    <property type="entry name" value="DUF4127"/>
    <property type="match status" value="1"/>
</dbReference>
<dbReference type="InterPro" id="IPR025394">
    <property type="entry name" value="DUF4127"/>
</dbReference>
<reference evidence="1 2" key="1">
    <citation type="submission" date="2023-07" db="EMBL/GenBank/DDBJ databases">
        <title>Genomic Encyclopedia of Type Strains, Phase IV (KMG-IV): sequencing the most valuable type-strain genomes for metagenomic binning, comparative biology and taxonomic classification.</title>
        <authorList>
            <person name="Goeker M."/>
        </authorList>
    </citation>
    <scope>NUCLEOTIDE SEQUENCE [LARGE SCALE GENOMIC DNA]</scope>
    <source>
        <strain evidence="1 2">DSM 12751</strain>
    </source>
</reference>
<evidence type="ECO:0000313" key="2">
    <source>
        <dbReference type="Proteomes" id="UP001235840"/>
    </source>
</evidence>
<evidence type="ECO:0000313" key="1">
    <source>
        <dbReference type="EMBL" id="MDQ0167684.1"/>
    </source>
</evidence>
<protein>
    <recommendedName>
        <fullName evidence="3">DUF4127 family protein</fullName>
    </recommendedName>
</protein>
<comment type="caution">
    <text evidence="1">The sequence shown here is derived from an EMBL/GenBank/DDBJ whole genome shotgun (WGS) entry which is preliminary data.</text>
</comment>
<name>A0ABT9W369_9BACI</name>
<sequence>MKRVLYVPLDDRPVNIDDVIVQGKSAGIDVITPNAHDIKNRLDSEKTVSGSTVTSTSSPTFGKVENIYQFILDKAECVDGFIISIDMLVYGGLIGSRRLRPGGCGDYPLYDSDTTYLLDVIRHLKQDYPSKPIFVLDTIMRLATTSYADGLWFEAYQESRSLMQQPRKQATSFIDIVNGYDIKPDGTTFEDTIHFNKEHYYNTRRHKLQTTYYLLDQFVKEGLIDFLSIGVDDAYTEGVQANEIAWVENYVNTWLGGKGGQNPDRVIILPDADGLGHSLLARMADYFYHCGKKRRYKVDYYGPHGSTITNPYEYMNVHENMIHHIDIIGGEYVENGEFDLDVIAITDPEEIDAVILRLEANGVNQKPTMIIDFTSGGAGNETVTLGLLSSAYTGRLLGYSAWNTAGNKMGLSLGMGQARYAFLTSGTKDEALLDWSLKAHGSLLFKRFLKDYDYKAVTIAEIRDVSRNLTPYTNVTSDQNMQLFNTANDFEEITVLLQERLIEQTESLAGQNAFSIGVSSESFNVRKICGDAWQLIPYTWASLEREDAYFTWRRAFEITVKPSVSFGC</sequence>
<keyword evidence="2" id="KW-1185">Reference proteome</keyword>
<organism evidence="1 2">
    <name type="scientific">Caldalkalibacillus horti</name>
    <dbReference type="NCBI Taxonomy" id="77523"/>
    <lineage>
        <taxon>Bacteria</taxon>
        <taxon>Bacillati</taxon>
        <taxon>Bacillota</taxon>
        <taxon>Bacilli</taxon>
        <taxon>Bacillales</taxon>
        <taxon>Bacillaceae</taxon>
        <taxon>Caldalkalibacillus</taxon>
    </lineage>
</organism>
<dbReference type="RefSeq" id="WP_307396793.1">
    <property type="nucleotide sequence ID" value="NZ_BAAADK010000032.1"/>
</dbReference>
<proteinExistence type="predicted"/>
<dbReference type="EMBL" id="JAUSTY010000018">
    <property type="protein sequence ID" value="MDQ0167684.1"/>
    <property type="molecule type" value="Genomic_DNA"/>
</dbReference>
<accession>A0ABT9W369</accession>